<evidence type="ECO:0000313" key="1">
    <source>
        <dbReference type="EMBL" id="MDP9823592.1"/>
    </source>
</evidence>
<dbReference type="RefSeq" id="WP_068123707.1">
    <property type="nucleotide sequence ID" value="NZ_CCXJ01000666.1"/>
</dbReference>
<reference evidence="1 2" key="1">
    <citation type="submission" date="2023-07" db="EMBL/GenBank/DDBJ databases">
        <title>Sequencing the genomes of 1000 actinobacteria strains.</title>
        <authorList>
            <person name="Klenk H.-P."/>
        </authorList>
    </citation>
    <scope>NUCLEOTIDE SEQUENCE [LARGE SCALE GENOMIC DNA]</scope>
    <source>
        <strain evidence="1 2">GD13</strain>
    </source>
</reference>
<gene>
    <name evidence="1" type="ORF">J2S59_003401</name>
</gene>
<accession>A0ABT9NTI3</accession>
<dbReference type="Proteomes" id="UP001240447">
    <property type="component" value="Unassembled WGS sequence"/>
</dbReference>
<keyword evidence="2" id="KW-1185">Reference proteome</keyword>
<comment type="caution">
    <text evidence="1">The sequence shown here is derived from an EMBL/GenBank/DDBJ whole genome shotgun (WGS) entry which is preliminary data.</text>
</comment>
<organism evidence="1 2">
    <name type="scientific">Nocardioides massiliensis</name>
    <dbReference type="NCBI Taxonomy" id="1325935"/>
    <lineage>
        <taxon>Bacteria</taxon>
        <taxon>Bacillati</taxon>
        <taxon>Actinomycetota</taxon>
        <taxon>Actinomycetes</taxon>
        <taxon>Propionibacteriales</taxon>
        <taxon>Nocardioidaceae</taxon>
        <taxon>Nocardioides</taxon>
    </lineage>
</organism>
<protein>
    <submittedName>
        <fullName evidence="1">Uncharacterized protein</fullName>
    </submittedName>
</protein>
<dbReference type="EMBL" id="JAUSQM010000001">
    <property type="protein sequence ID" value="MDP9823592.1"/>
    <property type="molecule type" value="Genomic_DNA"/>
</dbReference>
<sequence length="80" mass="8887">MTYQRRAYDDQSTTQEMHDDCSAAGSALRLPARPSRAELVAELAVRPAPSLHYADRRETTKPVITVTAAAQRLAVVFDRD</sequence>
<evidence type="ECO:0000313" key="2">
    <source>
        <dbReference type="Proteomes" id="UP001240447"/>
    </source>
</evidence>
<proteinExistence type="predicted"/>
<name>A0ABT9NTI3_9ACTN</name>